<protein>
    <submittedName>
        <fullName evidence="1">Uncharacterized protein</fullName>
    </submittedName>
</protein>
<evidence type="ECO:0000313" key="1">
    <source>
        <dbReference type="EnsemblPlants" id="Kaladp0161s0001.1.v1.1"/>
    </source>
</evidence>
<keyword evidence="2" id="KW-1185">Reference proteome</keyword>
<accession>A0A7N0V8Z5</accession>
<dbReference type="EnsemblPlants" id="Kaladp0161s0001.1.v1.1">
    <property type="protein sequence ID" value="Kaladp0161s0001.1.v1.1"/>
    <property type="gene ID" value="Kaladp0161s0001.v1.1"/>
</dbReference>
<dbReference type="AlphaFoldDB" id="A0A7N0V8Z5"/>
<organism evidence="1 2">
    <name type="scientific">Kalanchoe fedtschenkoi</name>
    <name type="common">Lavender scallops</name>
    <name type="synonym">South American air plant</name>
    <dbReference type="NCBI Taxonomy" id="63787"/>
    <lineage>
        <taxon>Eukaryota</taxon>
        <taxon>Viridiplantae</taxon>
        <taxon>Streptophyta</taxon>
        <taxon>Embryophyta</taxon>
        <taxon>Tracheophyta</taxon>
        <taxon>Spermatophyta</taxon>
        <taxon>Magnoliopsida</taxon>
        <taxon>eudicotyledons</taxon>
        <taxon>Gunneridae</taxon>
        <taxon>Pentapetalae</taxon>
        <taxon>Saxifragales</taxon>
        <taxon>Crassulaceae</taxon>
        <taxon>Kalanchoe</taxon>
    </lineage>
</organism>
<name>A0A7N0V8Z5_KALFE</name>
<sequence>MQPRPLPLLLNLRNGYLRESYATPHPSLLIRLPLVRLQLRFHETLFHTAAVSYAMPHPSPSEMHKSNLDGATVTPLLAFACLTTLHHQLQHHLRHLVLSDIYSSTLQAIRNIAINLPQPWLQKRMFCLLMHPL</sequence>
<proteinExistence type="predicted"/>
<dbReference type="Proteomes" id="UP000594263">
    <property type="component" value="Unplaced"/>
</dbReference>
<evidence type="ECO:0000313" key="2">
    <source>
        <dbReference type="Proteomes" id="UP000594263"/>
    </source>
</evidence>
<reference evidence="1" key="1">
    <citation type="submission" date="2021-01" db="UniProtKB">
        <authorList>
            <consortium name="EnsemblPlants"/>
        </authorList>
    </citation>
    <scope>IDENTIFICATION</scope>
</reference>
<dbReference type="Gramene" id="Kaladp0161s0001.1.v1.1">
    <property type="protein sequence ID" value="Kaladp0161s0001.1.v1.1"/>
    <property type="gene ID" value="Kaladp0161s0001.v1.1"/>
</dbReference>